<dbReference type="Gene3D" id="3.40.91.30">
    <property type="match status" value="1"/>
</dbReference>
<dbReference type="RefSeq" id="WP_176531384.1">
    <property type="nucleotide sequence ID" value="NZ_CP088022.1"/>
</dbReference>
<reference evidence="1" key="1">
    <citation type="submission" date="2020-06" db="EMBL/GenBank/DDBJ databases">
        <title>Whole Genome Sequence of Bradyrhizobium sp. Strain 66S1MB.</title>
        <authorList>
            <person name="Bromfield E."/>
            <person name="Cloutier S."/>
        </authorList>
    </citation>
    <scope>NUCLEOTIDE SEQUENCE</scope>
    <source>
        <strain evidence="1">66S1MB</strain>
    </source>
</reference>
<evidence type="ECO:0000313" key="1">
    <source>
        <dbReference type="EMBL" id="NVL07765.1"/>
    </source>
</evidence>
<dbReference type="CDD" id="cd22324">
    <property type="entry name" value="Endonuclease_I"/>
    <property type="match status" value="1"/>
</dbReference>
<name>A0A973WR85_9BRAD</name>
<dbReference type="InterPro" id="IPR011335">
    <property type="entry name" value="Restrct_endonuc-II-like"/>
</dbReference>
<organism evidence="1">
    <name type="scientific">Bradyrhizobium quebecense</name>
    <dbReference type="NCBI Taxonomy" id="2748629"/>
    <lineage>
        <taxon>Bacteria</taxon>
        <taxon>Pseudomonadati</taxon>
        <taxon>Pseudomonadota</taxon>
        <taxon>Alphaproteobacteria</taxon>
        <taxon>Hyphomicrobiales</taxon>
        <taxon>Nitrobacteraceae</taxon>
        <taxon>Bradyrhizobium</taxon>
    </lineage>
</organism>
<dbReference type="AlphaFoldDB" id="A0A973WR85"/>
<dbReference type="InterPro" id="IPR008029">
    <property type="entry name" value="Phage_T7_Gp3_endoDNaseI"/>
</dbReference>
<protein>
    <submittedName>
        <fullName evidence="1">Uncharacterized protein</fullName>
    </submittedName>
</protein>
<dbReference type="Pfam" id="PF05367">
    <property type="entry name" value="Phage_endo_I"/>
    <property type="match status" value="1"/>
</dbReference>
<dbReference type="GO" id="GO:0015074">
    <property type="term" value="P:DNA integration"/>
    <property type="evidence" value="ECO:0007669"/>
    <property type="project" value="InterPro"/>
</dbReference>
<proteinExistence type="predicted"/>
<sequence>MAIKPALSLEIEPVFRSGLEEKVAAQLSHAGVSNAFEAGWIHYVVPARNAKYLPDFRIDKTNIILEAKGRFGGHKSDAQGAKEREKMILLKEQHPEYDIRFVFQRATNRIYKGSKTTYAKWADDHGFPWADKGTVPAAWIDEMKRQQLKKRK</sequence>
<dbReference type="GO" id="GO:0016032">
    <property type="term" value="P:viral process"/>
    <property type="evidence" value="ECO:0007669"/>
    <property type="project" value="InterPro"/>
</dbReference>
<dbReference type="EMBL" id="JABWSX010000001">
    <property type="protein sequence ID" value="NVL07765.1"/>
    <property type="molecule type" value="Genomic_DNA"/>
</dbReference>
<dbReference type="SUPFAM" id="SSF52980">
    <property type="entry name" value="Restriction endonuclease-like"/>
    <property type="match status" value="1"/>
</dbReference>
<dbReference type="GO" id="GO:0008833">
    <property type="term" value="F:deoxyribonuclease IV (phage-T4-induced) activity"/>
    <property type="evidence" value="ECO:0007669"/>
    <property type="project" value="InterPro"/>
</dbReference>
<accession>A0A973WR85</accession>
<gene>
    <name evidence="1" type="ORF">HU230_18860</name>
</gene>
<comment type="caution">
    <text evidence="1">The sequence shown here is derived from an EMBL/GenBank/DDBJ whole genome shotgun (WGS) entry which is preliminary data.</text>
</comment>